<dbReference type="PRINTS" id="PR00081">
    <property type="entry name" value="GDHRDH"/>
</dbReference>
<dbReference type="OrthoDB" id="1933717at2759"/>
<proteinExistence type="predicted"/>
<dbReference type="PANTHER" id="PTHR43975">
    <property type="entry name" value="ZGC:101858"/>
    <property type="match status" value="1"/>
</dbReference>
<name>A0A6A5WXB8_9PLEO</name>
<organism evidence="1 2">
    <name type="scientific">Amniculicola lignicola CBS 123094</name>
    <dbReference type="NCBI Taxonomy" id="1392246"/>
    <lineage>
        <taxon>Eukaryota</taxon>
        <taxon>Fungi</taxon>
        <taxon>Dikarya</taxon>
        <taxon>Ascomycota</taxon>
        <taxon>Pezizomycotina</taxon>
        <taxon>Dothideomycetes</taxon>
        <taxon>Pleosporomycetidae</taxon>
        <taxon>Pleosporales</taxon>
        <taxon>Amniculicolaceae</taxon>
        <taxon>Amniculicola</taxon>
    </lineage>
</organism>
<dbReference type="SUPFAM" id="SSF51735">
    <property type="entry name" value="NAD(P)-binding Rossmann-fold domains"/>
    <property type="match status" value="1"/>
</dbReference>
<evidence type="ECO:0000313" key="2">
    <source>
        <dbReference type="Proteomes" id="UP000799779"/>
    </source>
</evidence>
<dbReference type="EMBL" id="ML977560">
    <property type="protein sequence ID" value="KAF2006227.1"/>
    <property type="molecule type" value="Genomic_DNA"/>
</dbReference>
<keyword evidence="2" id="KW-1185">Reference proteome</keyword>
<dbReference type="CDD" id="cd05233">
    <property type="entry name" value="SDR_c"/>
    <property type="match status" value="1"/>
</dbReference>
<accession>A0A6A5WXB8</accession>
<dbReference type="AlphaFoldDB" id="A0A6A5WXB8"/>
<sequence>MSSKIDQERDGVTLGHQFTPTMHRQVYPAIKATNRNLSAAGKTVLITGATRGIGKAIAVAWAQAGASSIVITGRAENLLKEVSDELKKISPKTKILALKSEATSEEDAKKVWAKVQEVVGIIDVLICNAGIFSEGRNGLPVTGLIEPSLWWSDLETNVRGPYLQIYHFLQQKLVQNQKPKGTVIILSSAAASFTMPGMSSYALSKLAGARQAEFLHVEHEGVRAFSLHPGIVPTTISPELFQKQAVDPPEMAGGLSLYLATPKAEFLRGSYITVNWDVEEMERNAEEIKEKRLLKTAFLNGQLRPEGHHFEGKI</sequence>
<dbReference type="PANTHER" id="PTHR43975:SF2">
    <property type="entry name" value="EG:BACR7A4.14 PROTEIN-RELATED"/>
    <property type="match status" value="1"/>
</dbReference>
<reference evidence="1" key="1">
    <citation type="journal article" date="2020" name="Stud. Mycol.">
        <title>101 Dothideomycetes genomes: a test case for predicting lifestyles and emergence of pathogens.</title>
        <authorList>
            <person name="Haridas S."/>
            <person name="Albert R."/>
            <person name="Binder M."/>
            <person name="Bloem J."/>
            <person name="Labutti K."/>
            <person name="Salamov A."/>
            <person name="Andreopoulos B."/>
            <person name="Baker S."/>
            <person name="Barry K."/>
            <person name="Bills G."/>
            <person name="Bluhm B."/>
            <person name="Cannon C."/>
            <person name="Castanera R."/>
            <person name="Culley D."/>
            <person name="Daum C."/>
            <person name="Ezra D."/>
            <person name="Gonzalez J."/>
            <person name="Henrissat B."/>
            <person name="Kuo A."/>
            <person name="Liang C."/>
            <person name="Lipzen A."/>
            <person name="Lutzoni F."/>
            <person name="Magnuson J."/>
            <person name="Mondo S."/>
            <person name="Nolan M."/>
            <person name="Ohm R."/>
            <person name="Pangilinan J."/>
            <person name="Park H.-J."/>
            <person name="Ramirez L."/>
            <person name="Alfaro M."/>
            <person name="Sun H."/>
            <person name="Tritt A."/>
            <person name="Yoshinaga Y."/>
            <person name="Zwiers L.-H."/>
            <person name="Turgeon B."/>
            <person name="Goodwin S."/>
            <person name="Spatafora J."/>
            <person name="Crous P."/>
            <person name="Grigoriev I."/>
        </authorList>
    </citation>
    <scope>NUCLEOTIDE SEQUENCE</scope>
    <source>
        <strain evidence="1">CBS 123094</strain>
    </source>
</reference>
<dbReference type="Pfam" id="PF00106">
    <property type="entry name" value="adh_short"/>
    <property type="match status" value="1"/>
</dbReference>
<protein>
    <submittedName>
        <fullName evidence="1">NAD(P)-binding protein</fullName>
    </submittedName>
</protein>
<evidence type="ECO:0000313" key="1">
    <source>
        <dbReference type="EMBL" id="KAF2006227.1"/>
    </source>
</evidence>
<dbReference type="InterPro" id="IPR002347">
    <property type="entry name" value="SDR_fam"/>
</dbReference>
<dbReference type="Proteomes" id="UP000799779">
    <property type="component" value="Unassembled WGS sequence"/>
</dbReference>
<dbReference type="Gene3D" id="3.40.50.720">
    <property type="entry name" value="NAD(P)-binding Rossmann-like Domain"/>
    <property type="match status" value="1"/>
</dbReference>
<gene>
    <name evidence="1" type="ORF">P154DRAFT_603664</name>
</gene>
<dbReference type="InterPro" id="IPR036291">
    <property type="entry name" value="NAD(P)-bd_dom_sf"/>
</dbReference>